<gene>
    <name evidence="2" type="ORF">GNI_059420</name>
</gene>
<dbReference type="AlphaFoldDB" id="A0A023B8K4"/>
<name>A0A023B8K4_GRENI</name>
<feature type="region of interest" description="Disordered" evidence="1">
    <location>
        <begin position="26"/>
        <end position="90"/>
    </location>
</feature>
<dbReference type="EMBL" id="AFNH02000452">
    <property type="protein sequence ID" value="EZG69138.1"/>
    <property type="molecule type" value="Genomic_DNA"/>
</dbReference>
<evidence type="ECO:0000313" key="3">
    <source>
        <dbReference type="Proteomes" id="UP000019763"/>
    </source>
</evidence>
<dbReference type="VEuPathDB" id="CryptoDB:GNI_059420"/>
<feature type="compositionally biased region" description="Acidic residues" evidence="1">
    <location>
        <begin position="30"/>
        <end position="49"/>
    </location>
</feature>
<organism evidence="2 3">
    <name type="scientific">Gregarina niphandrodes</name>
    <name type="common">Septate eugregarine</name>
    <dbReference type="NCBI Taxonomy" id="110365"/>
    <lineage>
        <taxon>Eukaryota</taxon>
        <taxon>Sar</taxon>
        <taxon>Alveolata</taxon>
        <taxon>Apicomplexa</taxon>
        <taxon>Conoidasida</taxon>
        <taxon>Gregarinasina</taxon>
        <taxon>Eugregarinorida</taxon>
        <taxon>Gregarinidae</taxon>
        <taxon>Gregarina</taxon>
    </lineage>
</organism>
<reference evidence="2" key="1">
    <citation type="submission" date="2013-12" db="EMBL/GenBank/DDBJ databases">
        <authorList>
            <person name="Omoto C.K."/>
            <person name="Sibley D."/>
            <person name="Venepally P."/>
            <person name="Hadjithomas M."/>
            <person name="Karamycheva S."/>
            <person name="Brunk B."/>
            <person name="Roos D."/>
            <person name="Caler E."/>
            <person name="Lorenzi H."/>
        </authorList>
    </citation>
    <scope>NUCLEOTIDE SEQUENCE</scope>
</reference>
<dbReference type="Proteomes" id="UP000019763">
    <property type="component" value="Unassembled WGS sequence"/>
</dbReference>
<feature type="region of interest" description="Disordered" evidence="1">
    <location>
        <begin position="237"/>
        <end position="295"/>
    </location>
</feature>
<evidence type="ECO:0000256" key="1">
    <source>
        <dbReference type="SAM" id="MobiDB-lite"/>
    </source>
</evidence>
<dbReference type="GeneID" id="22912170"/>
<keyword evidence="3" id="KW-1185">Reference proteome</keyword>
<feature type="compositionally biased region" description="Acidic residues" evidence="1">
    <location>
        <begin position="241"/>
        <end position="267"/>
    </location>
</feature>
<accession>A0A023B8K4</accession>
<dbReference type="RefSeq" id="XP_011134469.1">
    <property type="nucleotide sequence ID" value="XM_011136167.1"/>
</dbReference>
<proteinExistence type="predicted"/>
<sequence length="468" mass="52862">MTDNIDWKKYVENLKETFDYEYVNHAYNDDSNDSSDGKDDDGNDSDSNDSDSNSGKGDDDNDDDDDDVSLKEVGYSDGEEQDHVRESQPRPEWLIQLRRITSDSLTCGFAFSDAEGRLCVAAAGKLLPLRVYYYDGARLELRFYTLHTGRMVKRARPPKIMCSGHLDHMGGMDALYAVDQKGKVRVYLMVELARQAEETERSRGPIVTFQGTNNGTCPNIFRVLSDRFHEDVLGLNQEHGEDSDDGEDSDQDADDSDEETQDSDENGDGPGSKSGTVVEGTSEYELRPEDTNDDIGFVVAEEGDVLLTEKEDRYLSGGDNHAWFFAVGDAKGGCFVLRLDMYPGTAEYDERVRRFQTERVKELYERTKRARRMKIHVDYVIGQLIDTSPLDRGDQEKHDKFRASLKIQVTDTFKLIPGAISSMEYDDGKMVLAGLDRRLYIHKKTGATWFRTHKINLKGKLTSVVTSV</sequence>
<protein>
    <submittedName>
        <fullName evidence="2">Uncharacterized protein</fullName>
    </submittedName>
</protein>
<comment type="caution">
    <text evidence="2">The sequence shown here is derived from an EMBL/GenBank/DDBJ whole genome shotgun (WGS) entry which is preliminary data.</text>
</comment>
<evidence type="ECO:0000313" key="2">
    <source>
        <dbReference type="EMBL" id="EZG69138.1"/>
    </source>
</evidence>